<dbReference type="Proteomes" id="UP001162992">
    <property type="component" value="Chromosome 16"/>
</dbReference>
<accession>A0ACC2BCE1</accession>
<gene>
    <name evidence="1" type="ORF">O6H91_16G054600</name>
</gene>
<comment type="caution">
    <text evidence="1">The sequence shown here is derived from an EMBL/GenBank/DDBJ whole genome shotgun (WGS) entry which is preliminary data.</text>
</comment>
<sequence length="1075" mass="120270">MGHEEESERGSHGLKDSAAREGSKSREHRDEKYSRQGEDHYLERKKDRLNEGKGGSTAKESYKKEEKEHRHRENVDAERSKSRKDGGHVDARIRVSAHYRDRHRHRDKACRYEGDSLDTFDEEADSEKHVDGSKEGRCRDERVRDSAHNRDRHRYRDKASKHELEVNSEKHVDGSMEGRNTNSDKHLDGLKEGRHGNALVRDSANDRGGHRHRDKAAKYEVDLLDTFEEANRGKHSDGFKENSKGRVGEKARDVNDDKYFNKGTDRHHHRSDKDSNNETDRRHHCSGHTDTRKESAVDDMQEKHERTERVQKRKDYDDTIKKDSEAGDRHSKRRRDSVHSGKPILDGKDKAETRKRDNHDAQANITAGTALDVDEKINSQSRDKGDQVSSTNLDANGLSSVLNEPLVSTMVSEAGLKLGFQHVVPSVTEVASHLTGPIPPVPSKVPTLASLPTDLKKGEPSTQDFSPVSSKSGAGVSSEGVKTSSISLDALMKAKKALQMQKELSEKLKKLPQLNKAVTEPPRPLTPSAAPPIAVSGATTASMLSAPGGQNSSTMAVSTSSTVTGGTMGFVSGVMPGMPGVLPNLGTISNYEAVKRAQEYVVRLGFQQPPGSMPLLGVVPPHGSFEAGIASQPKTVKAPVLRLDAHGREIDEHGNIMDRPKVANVSTLKVNINKQKKDAFQILHPELDEDPVSNPFFDPRMGIDRKKLVRPRRSSFQFVEEGKWSKEAEILRLNSQFGEAKAKEIKAKQAVLAKAKAEADINPNLIEVVERFPIKEKPSRDLIPDVEWWDAVLLPSGSYKDVTEGELKVRMEKLTIYVEHPVPIEPPAEPLPPPPQPLKLTKKEQKKLRTQRRLAKEKERQEMIRQGLLEPPKSKVKMSNLMKVLGAEATQDPTRLEQEIRSAAAEREQAHTDRNLARKLTPAERREKKEKKLFDDPSTLETIVCVFRVSDLSHPQSRFKVDVNAQENRLTGCVVMCDALSVVIVEGGSKSIKRYSKLMLKRINWAAVIKEEDQGEEARPHQINKCSLVWQGSVAKTAFNKFLIQQCRTEVAARKFLADAGVAHYWDLAVNFSEE</sequence>
<evidence type="ECO:0000313" key="1">
    <source>
        <dbReference type="EMBL" id="KAJ7527444.1"/>
    </source>
</evidence>
<reference evidence="2" key="1">
    <citation type="journal article" date="2024" name="Proc. Natl. Acad. Sci. U.S.A.">
        <title>Extraordinary preservation of gene collinearity over three hundred million years revealed in homosporous lycophytes.</title>
        <authorList>
            <person name="Li C."/>
            <person name="Wickell D."/>
            <person name="Kuo L.Y."/>
            <person name="Chen X."/>
            <person name="Nie B."/>
            <person name="Liao X."/>
            <person name="Peng D."/>
            <person name="Ji J."/>
            <person name="Jenkins J."/>
            <person name="Williams M."/>
            <person name="Shu S."/>
            <person name="Plott C."/>
            <person name="Barry K."/>
            <person name="Rajasekar S."/>
            <person name="Grimwood J."/>
            <person name="Han X."/>
            <person name="Sun S."/>
            <person name="Hou Z."/>
            <person name="He W."/>
            <person name="Dai G."/>
            <person name="Sun C."/>
            <person name="Schmutz J."/>
            <person name="Leebens-Mack J.H."/>
            <person name="Li F.W."/>
            <person name="Wang L."/>
        </authorList>
    </citation>
    <scope>NUCLEOTIDE SEQUENCE [LARGE SCALE GENOMIC DNA]</scope>
    <source>
        <strain evidence="2">cv. PW_Plant_1</strain>
    </source>
</reference>
<keyword evidence="2" id="KW-1185">Reference proteome</keyword>
<dbReference type="EMBL" id="CM055107">
    <property type="protein sequence ID" value="KAJ7527444.1"/>
    <property type="molecule type" value="Genomic_DNA"/>
</dbReference>
<evidence type="ECO:0000313" key="2">
    <source>
        <dbReference type="Proteomes" id="UP001162992"/>
    </source>
</evidence>
<proteinExistence type="predicted"/>
<organism evidence="1 2">
    <name type="scientific">Diphasiastrum complanatum</name>
    <name type="common">Issler's clubmoss</name>
    <name type="synonym">Lycopodium complanatum</name>
    <dbReference type="NCBI Taxonomy" id="34168"/>
    <lineage>
        <taxon>Eukaryota</taxon>
        <taxon>Viridiplantae</taxon>
        <taxon>Streptophyta</taxon>
        <taxon>Embryophyta</taxon>
        <taxon>Tracheophyta</taxon>
        <taxon>Lycopodiopsida</taxon>
        <taxon>Lycopodiales</taxon>
        <taxon>Lycopodiaceae</taxon>
        <taxon>Lycopodioideae</taxon>
        <taxon>Diphasiastrum</taxon>
    </lineage>
</organism>
<name>A0ACC2BCE1_DIPCM</name>
<protein>
    <submittedName>
        <fullName evidence="1">Uncharacterized protein</fullName>
    </submittedName>
</protein>